<dbReference type="KEGG" id="hcu:MUN79_15565"/>
<evidence type="ECO:0000313" key="1">
    <source>
        <dbReference type="EMBL" id="UOQ70177.1"/>
    </source>
</evidence>
<protein>
    <submittedName>
        <fullName evidence="1">SusD/RagB family nutrient-binding outer membrane lipoprotein</fullName>
    </submittedName>
</protein>
<dbReference type="SUPFAM" id="SSF48452">
    <property type="entry name" value="TPR-like"/>
    <property type="match status" value="1"/>
</dbReference>
<keyword evidence="1" id="KW-0449">Lipoprotein</keyword>
<dbReference type="RefSeq" id="WP_244673601.1">
    <property type="nucleotide sequence ID" value="NZ_CP095046.1"/>
</dbReference>
<evidence type="ECO:0000313" key="2">
    <source>
        <dbReference type="Proteomes" id="UP000831796"/>
    </source>
</evidence>
<dbReference type="EMBL" id="CP095046">
    <property type="protein sequence ID" value="UOQ70177.1"/>
    <property type="molecule type" value="Genomic_DNA"/>
</dbReference>
<dbReference type="Gene3D" id="1.25.40.390">
    <property type="match status" value="1"/>
</dbReference>
<dbReference type="Proteomes" id="UP000831796">
    <property type="component" value="Chromosome"/>
</dbReference>
<name>A0A8T9PYM5_9BACT</name>
<dbReference type="AlphaFoldDB" id="A0A8T9PYM5"/>
<dbReference type="InterPro" id="IPR011990">
    <property type="entry name" value="TPR-like_helical_dom_sf"/>
</dbReference>
<accession>A0A8T9PYM5</accession>
<organism evidence="1 2">
    <name type="scientific">Hymenobacter cellulosilyticus</name>
    <dbReference type="NCBI Taxonomy" id="2932248"/>
    <lineage>
        <taxon>Bacteria</taxon>
        <taxon>Pseudomonadati</taxon>
        <taxon>Bacteroidota</taxon>
        <taxon>Cytophagia</taxon>
        <taxon>Cytophagales</taxon>
        <taxon>Hymenobacteraceae</taxon>
        <taxon>Hymenobacter</taxon>
    </lineage>
</organism>
<gene>
    <name evidence="1" type="ORF">MUN79_15565</name>
</gene>
<proteinExistence type="predicted"/>
<keyword evidence="2" id="KW-1185">Reference proteome</keyword>
<reference evidence="1" key="1">
    <citation type="submission" date="2022-04" db="EMBL/GenBank/DDBJ databases">
        <title>Hymenobacter sp. isolated from the air.</title>
        <authorList>
            <person name="Won M."/>
            <person name="Lee C.-M."/>
            <person name="Woen H.-Y."/>
            <person name="Kwon S.-W."/>
        </authorList>
    </citation>
    <scope>NUCLEOTIDE SEQUENCE</scope>
    <source>
        <strain evidence="1">5116S-3</strain>
    </source>
</reference>
<sequence length="39" mass="4528">MPTRFKYPLIVQTNNGNNYRAAVQAMGADDVNTKVWWEK</sequence>